<feature type="transmembrane region" description="Helical" evidence="1">
    <location>
        <begin position="219"/>
        <end position="238"/>
    </location>
</feature>
<feature type="transmembrane region" description="Helical" evidence="1">
    <location>
        <begin position="95"/>
        <end position="115"/>
    </location>
</feature>
<evidence type="ECO:0000313" key="2">
    <source>
        <dbReference type="EMBL" id="QYY80340.1"/>
    </source>
</evidence>
<organism evidence="2 3">
    <name type="scientific">Pseudomonas germanica</name>
    <dbReference type="NCBI Taxonomy" id="2815720"/>
    <lineage>
        <taxon>Bacteria</taxon>
        <taxon>Pseudomonadati</taxon>
        <taxon>Pseudomonadota</taxon>
        <taxon>Gammaproteobacteria</taxon>
        <taxon>Pseudomonadales</taxon>
        <taxon>Pseudomonadaceae</taxon>
        <taxon>Pseudomonas</taxon>
    </lineage>
</organism>
<keyword evidence="1" id="KW-0812">Transmembrane</keyword>
<keyword evidence="1" id="KW-0472">Membrane</keyword>
<feature type="transmembrane region" description="Helical" evidence="1">
    <location>
        <begin position="297"/>
        <end position="319"/>
    </location>
</feature>
<dbReference type="EMBL" id="CP071586">
    <property type="protein sequence ID" value="QYY80340.1"/>
    <property type="molecule type" value="Genomic_DNA"/>
</dbReference>
<evidence type="ECO:0008006" key="4">
    <source>
        <dbReference type="Google" id="ProtNLM"/>
    </source>
</evidence>
<dbReference type="RefSeq" id="WP_220556674.1">
    <property type="nucleotide sequence ID" value="NZ_CP071586.1"/>
</dbReference>
<feature type="transmembrane region" description="Helical" evidence="1">
    <location>
        <begin position="268"/>
        <end position="285"/>
    </location>
</feature>
<feature type="transmembrane region" description="Helical" evidence="1">
    <location>
        <begin position="122"/>
        <end position="139"/>
    </location>
</feature>
<keyword evidence="3" id="KW-1185">Reference proteome</keyword>
<gene>
    <name evidence="2" type="ORF">J0G10_21745</name>
</gene>
<feature type="transmembrane region" description="Helical" evidence="1">
    <location>
        <begin position="364"/>
        <end position="382"/>
    </location>
</feature>
<evidence type="ECO:0000256" key="1">
    <source>
        <dbReference type="SAM" id="Phobius"/>
    </source>
</evidence>
<proteinExistence type="predicted"/>
<feature type="transmembrane region" description="Helical" evidence="1">
    <location>
        <begin position="331"/>
        <end position="352"/>
    </location>
</feature>
<keyword evidence="1" id="KW-1133">Transmembrane helix</keyword>
<feature type="transmembrane region" description="Helical" evidence="1">
    <location>
        <begin position="189"/>
        <end position="207"/>
    </location>
</feature>
<feature type="transmembrane region" description="Helical" evidence="1">
    <location>
        <begin position="12"/>
        <end position="35"/>
    </location>
</feature>
<sequence>MNSNDFGVRPLKWLALVLVILACVFYVVYLGHAILSERVLYADGSNFFVQLLSQNKVWPVADDPKHIRLFANIVNQLPVAIAIKLGVENLGWLRFLFGAGTFLGPVFVYFFCFLLSRRANDYRVFFFALASLVTCAIPSDIFILNQSFISLAFAWLLIHYLLLKINFRWFDWLVIAIVSLILFRGHENLVLWGGSIFFGALTAFWFGGTGGNFCKNLHLYVLGAVGLAQSLFVLYWQFSHPVGQETNAFLELVNFAMPREMWVGNTRISLLATVLLIVAGLYGWIARSISAGGGAIFLLVFLIFLSLSGLAVYAGVSAIQDFNLTDPRREFNYRFLMTIGSTGWMLSSIIFVRAKVNFDVRGAYFAIVALSVSLLSASLWQVSNSIQWLEFKNAALHELSVAPGPILQPESVREILISEQREYAYKYRWVWTWPVFGMSLQKDGRVVKIFRPEGFDDYFKPPKKIPFVPLSGGEYGSEGPGLYSFDGFQAAGKNK</sequence>
<dbReference type="Proteomes" id="UP000824588">
    <property type="component" value="Chromosome"/>
</dbReference>
<accession>A0ABX8YKE0</accession>
<reference evidence="2 3" key="1">
    <citation type="journal article" date="2022" name="Int. J. Syst. Evol. Microbiol.">
        <title>Pseudomonas germanica sp. nov., isolated from Iris germanica rhizomes.</title>
        <authorList>
            <person name="Atanasov K.E."/>
            <person name="Galbis D.M."/>
            <person name="Gallego J."/>
            <person name="Serpico A."/>
            <person name="Bosch M."/>
            <person name="Altabella T."/>
            <person name="Ferrer A."/>
        </authorList>
    </citation>
    <scope>NUCLEOTIDE SEQUENCE [LARGE SCALE GENOMIC DNA]</scope>
    <source>
        <strain evidence="2 3">FIT28</strain>
    </source>
</reference>
<name>A0ABX8YKE0_9PSED</name>
<feature type="transmembrane region" description="Helical" evidence="1">
    <location>
        <begin position="145"/>
        <end position="162"/>
    </location>
</feature>
<protein>
    <recommendedName>
        <fullName evidence="4">Glycosyltransferase RgtA/B/C/D-like domain-containing protein</fullName>
    </recommendedName>
</protein>
<evidence type="ECO:0000313" key="3">
    <source>
        <dbReference type="Proteomes" id="UP000824588"/>
    </source>
</evidence>